<evidence type="ECO:0000313" key="2">
    <source>
        <dbReference type="Proteomes" id="UP000276991"/>
    </source>
</evidence>
<keyword evidence="2" id="KW-1185">Reference proteome</keyword>
<dbReference type="Proteomes" id="UP000276991">
    <property type="component" value="Unassembled WGS sequence"/>
</dbReference>
<evidence type="ECO:0000313" key="1">
    <source>
        <dbReference type="EMBL" id="VBB35533.1"/>
    </source>
</evidence>
<proteinExistence type="predicted"/>
<organism evidence="1 2">
    <name type="scientific">Acanthocheilonema viteae</name>
    <name type="common">Filarial nematode worm</name>
    <name type="synonym">Dipetalonema viteae</name>
    <dbReference type="NCBI Taxonomy" id="6277"/>
    <lineage>
        <taxon>Eukaryota</taxon>
        <taxon>Metazoa</taxon>
        <taxon>Ecdysozoa</taxon>
        <taxon>Nematoda</taxon>
        <taxon>Chromadorea</taxon>
        <taxon>Rhabditida</taxon>
        <taxon>Spirurina</taxon>
        <taxon>Spiruromorpha</taxon>
        <taxon>Filarioidea</taxon>
        <taxon>Onchocercidae</taxon>
        <taxon>Acanthocheilonema</taxon>
    </lineage>
</organism>
<accession>A0A498SZI3</accession>
<reference evidence="1 2" key="1">
    <citation type="submission" date="2018-08" db="EMBL/GenBank/DDBJ databases">
        <authorList>
            <person name="Laetsch R D."/>
            <person name="Stevens L."/>
            <person name="Kumar S."/>
            <person name="Blaxter L. M."/>
        </authorList>
    </citation>
    <scope>NUCLEOTIDE SEQUENCE [LARGE SCALE GENOMIC DNA]</scope>
</reference>
<name>A0A498SZI3_ACAVI</name>
<protein>
    <submittedName>
        <fullName evidence="1">Uncharacterized protein</fullName>
    </submittedName>
</protein>
<dbReference type="EMBL" id="UPTC01006337">
    <property type="protein sequence ID" value="VBB35533.1"/>
    <property type="molecule type" value="Genomic_DNA"/>
</dbReference>
<dbReference type="AlphaFoldDB" id="A0A498SZI3"/>
<sequence length="70" mass="7861">MIATLVLAMNSGRNEMVDEMELNEMINPTFGPPDTGNRTETLGNSSSVFGRFIARGRLFMLDREVHVMEI</sequence>
<gene>
    <name evidence="1" type="ORF">NAV_LOCUS10324</name>
</gene>